<evidence type="ECO:0000256" key="1">
    <source>
        <dbReference type="ARBA" id="ARBA00006484"/>
    </source>
</evidence>
<dbReference type="PROSITE" id="PS51257">
    <property type="entry name" value="PROKAR_LIPOPROTEIN"/>
    <property type="match status" value="1"/>
</dbReference>
<dbReference type="InterPro" id="IPR036291">
    <property type="entry name" value="NAD(P)-bd_dom_sf"/>
</dbReference>
<sequence length="305" mass="33146">MASYRLRHFAKFVKPTTVTASTLSCSAHRTFASKSSQRTKLEGKVAVVTGGGAGIGYAIAKQFLKEGMCAVTIVDCDKGRAQKNVQKLADEFGEDKILFMEADVGNSKQMDLAFKNTVFHYDTIDIIINNAGIMDDTHWETQIKTNLHGSVIGTLLGMQYMAKSSSGEGGIIVNVGSVISIMPSCGFPIYTMTQFGIAGFTNALGSSNLYDRTGVKVFGYCPGLTDTKLLKDVSTVCINDNFAKEFQEEIDGCVLQKPESVAKGLVGILEEAKPGSIWVVENNTKPYEIKFPNVADVKNKKIDYQ</sequence>
<dbReference type="FunFam" id="3.40.50.720:FF:000149">
    <property type="entry name" value="15-hydroxyprostaglandin dehydrogenase [NAD(+)]"/>
    <property type="match status" value="1"/>
</dbReference>
<dbReference type="Pfam" id="PF00106">
    <property type="entry name" value="adh_short"/>
    <property type="match status" value="1"/>
</dbReference>
<evidence type="ECO:0000313" key="4">
    <source>
        <dbReference type="EMBL" id="KAJ8954535.1"/>
    </source>
</evidence>
<evidence type="ECO:0000313" key="5">
    <source>
        <dbReference type="Proteomes" id="UP001162162"/>
    </source>
</evidence>
<evidence type="ECO:0008006" key="6">
    <source>
        <dbReference type="Google" id="ProtNLM"/>
    </source>
</evidence>
<keyword evidence="5" id="KW-1185">Reference proteome</keyword>
<evidence type="ECO:0000256" key="2">
    <source>
        <dbReference type="ARBA" id="ARBA00023002"/>
    </source>
</evidence>
<name>A0AAV8YRG3_9CUCU</name>
<gene>
    <name evidence="4" type="ORF">NQ318_000769</name>
</gene>
<dbReference type="Proteomes" id="UP001162162">
    <property type="component" value="Unassembled WGS sequence"/>
</dbReference>
<organism evidence="4 5">
    <name type="scientific">Aromia moschata</name>
    <dbReference type="NCBI Taxonomy" id="1265417"/>
    <lineage>
        <taxon>Eukaryota</taxon>
        <taxon>Metazoa</taxon>
        <taxon>Ecdysozoa</taxon>
        <taxon>Arthropoda</taxon>
        <taxon>Hexapoda</taxon>
        <taxon>Insecta</taxon>
        <taxon>Pterygota</taxon>
        <taxon>Neoptera</taxon>
        <taxon>Endopterygota</taxon>
        <taxon>Coleoptera</taxon>
        <taxon>Polyphaga</taxon>
        <taxon>Cucujiformia</taxon>
        <taxon>Chrysomeloidea</taxon>
        <taxon>Cerambycidae</taxon>
        <taxon>Cerambycinae</taxon>
        <taxon>Callichromatini</taxon>
        <taxon>Aromia</taxon>
    </lineage>
</organism>
<dbReference type="AlphaFoldDB" id="A0AAV8YRG3"/>
<dbReference type="PANTHER" id="PTHR44229">
    <property type="entry name" value="15-HYDROXYPROSTAGLANDIN DEHYDROGENASE [NAD(+)]"/>
    <property type="match status" value="1"/>
</dbReference>
<accession>A0AAV8YRG3</accession>
<dbReference type="SUPFAM" id="SSF51735">
    <property type="entry name" value="NAD(P)-binding Rossmann-fold domains"/>
    <property type="match status" value="1"/>
</dbReference>
<dbReference type="InterPro" id="IPR002347">
    <property type="entry name" value="SDR_fam"/>
</dbReference>
<comment type="caution">
    <text evidence="4">The sequence shown here is derived from an EMBL/GenBank/DDBJ whole genome shotgun (WGS) entry which is preliminary data.</text>
</comment>
<dbReference type="PRINTS" id="PR00080">
    <property type="entry name" value="SDRFAMILY"/>
</dbReference>
<dbReference type="PRINTS" id="PR00081">
    <property type="entry name" value="GDHRDH"/>
</dbReference>
<comment type="similarity">
    <text evidence="1 3">Belongs to the short-chain dehydrogenases/reductases (SDR) family.</text>
</comment>
<dbReference type="PANTHER" id="PTHR44229:SF8">
    <property type="entry name" value="ALCOHOL DEHYDROGENASE-RELATED"/>
    <property type="match status" value="1"/>
</dbReference>
<dbReference type="EMBL" id="JAPWTK010000047">
    <property type="protein sequence ID" value="KAJ8954535.1"/>
    <property type="molecule type" value="Genomic_DNA"/>
</dbReference>
<dbReference type="GO" id="GO:0005737">
    <property type="term" value="C:cytoplasm"/>
    <property type="evidence" value="ECO:0007669"/>
    <property type="project" value="TreeGrafter"/>
</dbReference>
<dbReference type="Gene3D" id="3.40.50.720">
    <property type="entry name" value="NAD(P)-binding Rossmann-like Domain"/>
    <property type="match status" value="1"/>
</dbReference>
<reference evidence="4" key="1">
    <citation type="journal article" date="2023" name="Insect Mol. Biol.">
        <title>Genome sequencing provides insights into the evolution of gene families encoding plant cell wall-degrading enzymes in longhorned beetles.</title>
        <authorList>
            <person name="Shin N.R."/>
            <person name="Okamura Y."/>
            <person name="Kirsch R."/>
            <person name="Pauchet Y."/>
        </authorList>
    </citation>
    <scope>NUCLEOTIDE SEQUENCE</scope>
    <source>
        <strain evidence="4">AMC_N1</strain>
    </source>
</reference>
<keyword evidence="2" id="KW-0560">Oxidoreductase</keyword>
<protein>
    <recommendedName>
        <fullName evidence="6">15-hydroxyprostaglandin dehydrogenase [NAD(+)]-like</fullName>
    </recommendedName>
</protein>
<proteinExistence type="inferred from homology"/>
<evidence type="ECO:0000256" key="3">
    <source>
        <dbReference type="RuleBase" id="RU000363"/>
    </source>
</evidence>
<dbReference type="GO" id="GO:0016616">
    <property type="term" value="F:oxidoreductase activity, acting on the CH-OH group of donors, NAD or NADP as acceptor"/>
    <property type="evidence" value="ECO:0007669"/>
    <property type="project" value="TreeGrafter"/>
</dbReference>